<sequence length="118" mass="12218">MSETVLLFGLSCNKMFIPFIHEVVVSVQCLGDVIGGRPERASERISQYSEESVLGCGIRSAIEASKNNHQEAIRLAAGMAKASLKASGEAVAIAVASGGMSGIVPVALKDVTVALEGD</sequence>
<dbReference type="Proteomes" id="UP001633002">
    <property type="component" value="Unassembled WGS sequence"/>
</dbReference>
<keyword evidence="2" id="KW-1185">Reference proteome</keyword>
<reference evidence="1 2" key="1">
    <citation type="submission" date="2024-09" db="EMBL/GenBank/DDBJ databases">
        <title>Chromosome-scale assembly of Riccia sorocarpa.</title>
        <authorList>
            <person name="Paukszto L."/>
        </authorList>
    </citation>
    <scope>NUCLEOTIDE SEQUENCE [LARGE SCALE GENOMIC DNA]</scope>
    <source>
        <strain evidence="1">LP-2024</strain>
        <tissue evidence="1">Aerial parts of the thallus</tissue>
    </source>
</reference>
<organism evidence="1 2">
    <name type="scientific">Riccia sorocarpa</name>
    <dbReference type="NCBI Taxonomy" id="122646"/>
    <lineage>
        <taxon>Eukaryota</taxon>
        <taxon>Viridiplantae</taxon>
        <taxon>Streptophyta</taxon>
        <taxon>Embryophyta</taxon>
        <taxon>Marchantiophyta</taxon>
        <taxon>Marchantiopsida</taxon>
        <taxon>Marchantiidae</taxon>
        <taxon>Marchantiales</taxon>
        <taxon>Ricciaceae</taxon>
        <taxon>Riccia</taxon>
    </lineage>
</organism>
<name>A0ABD3GL82_9MARC</name>
<dbReference type="EMBL" id="JBJQOH010000007">
    <property type="protein sequence ID" value="KAL3679965.1"/>
    <property type="molecule type" value="Genomic_DNA"/>
</dbReference>
<comment type="caution">
    <text evidence="1">The sequence shown here is derived from an EMBL/GenBank/DDBJ whole genome shotgun (WGS) entry which is preliminary data.</text>
</comment>
<dbReference type="AlphaFoldDB" id="A0ABD3GL82"/>
<protein>
    <submittedName>
        <fullName evidence="1">Uncharacterized protein</fullName>
    </submittedName>
</protein>
<accession>A0ABD3GL82</accession>
<proteinExistence type="predicted"/>
<gene>
    <name evidence="1" type="ORF">R1sor_022921</name>
</gene>
<evidence type="ECO:0000313" key="1">
    <source>
        <dbReference type="EMBL" id="KAL3679965.1"/>
    </source>
</evidence>
<evidence type="ECO:0000313" key="2">
    <source>
        <dbReference type="Proteomes" id="UP001633002"/>
    </source>
</evidence>